<proteinExistence type="predicted"/>
<keyword evidence="1" id="KW-0012">Acyltransferase</keyword>
<accession>A0ACC3SMI1</accession>
<keyword evidence="2" id="KW-1185">Reference proteome</keyword>
<gene>
    <name evidence="1" type="primary">PFA4</name>
    <name evidence="1" type="ORF">M8818_000853</name>
</gene>
<keyword evidence="1" id="KW-0808">Transferase</keyword>
<evidence type="ECO:0000313" key="1">
    <source>
        <dbReference type="EMBL" id="KAK8219879.1"/>
    </source>
</evidence>
<dbReference type="Proteomes" id="UP001320706">
    <property type="component" value="Unassembled WGS sequence"/>
</dbReference>
<evidence type="ECO:0000313" key="2">
    <source>
        <dbReference type="Proteomes" id="UP001320706"/>
    </source>
</evidence>
<sequence length="158" mass="17965">MGNPNTTWPPPDPDRMFNTPGCFGNAPAFTQSLDPEDFRRRQQADQARFRPSGGEYAVQRRVPFHLRFDGDNSAYAQNSRNRSPDEDAELDSDTYESDDEDHALQQSHPQPAVDGEGEEGWRNSEGERLADFGVDEDIEFYDEDDLPLAELLKRKKAT</sequence>
<reference evidence="1" key="1">
    <citation type="submission" date="2024-02" db="EMBL/GenBank/DDBJ databases">
        <title>Metagenome Assembled Genome of Zalaria obscura JY119.</title>
        <authorList>
            <person name="Vighnesh L."/>
            <person name="Jagadeeshwari U."/>
            <person name="Venkata Ramana C."/>
            <person name="Sasikala C."/>
        </authorList>
    </citation>
    <scope>NUCLEOTIDE SEQUENCE</scope>
    <source>
        <strain evidence="1">JY119</strain>
    </source>
</reference>
<organism evidence="1 2">
    <name type="scientific">Zalaria obscura</name>
    <dbReference type="NCBI Taxonomy" id="2024903"/>
    <lineage>
        <taxon>Eukaryota</taxon>
        <taxon>Fungi</taxon>
        <taxon>Dikarya</taxon>
        <taxon>Ascomycota</taxon>
        <taxon>Pezizomycotina</taxon>
        <taxon>Dothideomycetes</taxon>
        <taxon>Dothideomycetidae</taxon>
        <taxon>Dothideales</taxon>
        <taxon>Zalariaceae</taxon>
        <taxon>Zalaria</taxon>
    </lineage>
</organism>
<dbReference type="EC" id="2.3.1.225" evidence="1"/>
<comment type="caution">
    <text evidence="1">The sequence shown here is derived from an EMBL/GenBank/DDBJ whole genome shotgun (WGS) entry which is preliminary data.</text>
</comment>
<dbReference type="EMBL" id="JAMKPW020000003">
    <property type="protein sequence ID" value="KAK8219879.1"/>
    <property type="molecule type" value="Genomic_DNA"/>
</dbReference>
<name>A0ACC3SMI1_9PEZI</name>
<protein>
    <submittedName>
        <fullName evidence="1">Palmitoyltransferase</fullName>
        <ecNumber evidence="1">2.3.1.225</ecNumber>
    </submittedName>
</protein>